<reference evidence="2" key="1">
    <citation type="submission" date="2023-03" db="EMBL/GenBank/DDBJ databases">
        <title>Chromosome-level genomes of two armyworms, Mythimna separata and Mythimna loreyi, provide insights into the biosynthesis and reception of sex pheromones.</title>
        <authorList>
            <person name="Zhao H."/>
        </authorList>
    </citation>
    <scope>NUCLEOTIDE SEQUENCE</scope>
    <source>
        <strain evidence="2">BeijingLab</strain>
        <tissue evidence="2">Pupa</tissue>
    </source>
</reference>
<gene>
    <name evidence="2" type="ORF">PYW07_008211</name>
</gene>
<proteinExistence type="predicted"/>
<sequence>MVVNLSKTIHLGMNGYDINDIFRLKSRGDREKKPTIIMELRSPILRSDFLKKVKDFNLANKTRLQAKHLGFTSNEDTPIFISEQLTAKGARLFFLARDLKRAQKVKYCWTSMGKVLVKKDDNAKSIHIQHEAQVQQLMQEQ</sequence>
<accession>A0AAD7YC95</accession>
<comment type="caution">
    <text evidence="2">The sequence shown here is derived from an EMBL/GenBank/DDBJ whole genome shotgun (WGS) entry which is preliminary data.</text>
</comment>
<protein>
    <recommendedName>
        <fullName evidence="1">FP protein C-terminal domain-containing protein</fullName>
    </recommendedName>
</protein>
<feature type="domain" description="FP protein C-terminal" evidence="1">
    <location>
        <begin position="86"/>
        <end position="137"/>
    </location>
</feature>
<keyword evidence="3" id="KW-1185">Reference proteome</keyword>
<organism evidence="2 3">
    <name type="scientific">Mythimna separata</name>
    <name type="common">Oriental armyworm</name>
    <name type="synonym">Pseudaletia separata</name>
    <dbReference type="NCBI Taxonomy" id="271217"/>
    <lineage>
        <taxon>Eukaryota</taxon>
        <taxon>Metazoa</taxon>
        <taxon>Ecdysozoa</taxon>
        <taxon>Arthropoda</taxon>
        <taxon>Hexapoda</taxon>
        <taxon>Insecta</taxon>
        <taxon>Pterygota</taxon>
        <taxon>Neoptera</taxon>
        <taxon>Endopterygota</taxon>
        <taxon>Lepidoptera</taxon>
        <taxon>Glossata</taxon>
        <taxon>Ditrysia</taxon>
        <taxon>Noctuoidea</taxon>
        <taxon>Noctuidae</taxon>
        <taxon>Noctuinae</taxon>
        <taxon>Hadenini</taxon>
        <taxon>Mythimna</taxon>
    </lineage>
</organism>
<dbReference type="InterPro" id="IPR057251">
    <property type="entry name" value="FP_C"/>
</dbReference>
<dbReference type="Pfam" id="PF25298">
    <property type="entry name" value="Baculo_FP_2nd"/>
    <property type="match status" value="1"/>
</dbReference>
<evidence type="ECO:0000259" key="1">
    <source>
        <dbReference type="Pfam" id="PF25298"/>
    </source>
</evidence>
<evidence type="ECO:0000313" key="3">
    <source>
        <dbReference type="Proteomes" id="UP001231518"/>
    </source>
</evidence>
<dbReference type="EMBL" id="JARGEI010000022">
    <property type="protein sequence ID" value="KAJ8710969.1"/>
    <property type="molecule type" value="Genomic_DNA"/>
</dbReference>
<evidence type="ECO:0000313" key="2">
    <source>
        <dbReference type="EMBL" id="KAJ8710969.1"/>
    </source>
</evidence>
<name>A0AAD7YC95_MYTSE</name>
<dbReference type="Proteomes" id="UP001231518">
    <property type="component" value="Chromosome 21"/>
</dbReference>
<dbReference type="AlphaFoldDB" id="A0AAD7YC95"/>